<gene>
    <name evidence="2" type="ORF">SAMN05216252_121144</name>
</gene>
<evidence type="ECO:0000313" key="2">
    <source>
        <dbReference type="EMBL" id="SNT34744.1"/>
    </source>
</evidence>
<dbReference type="AlphaFoldDB" id="A0A239LYM7"/>
<evidence type="ECO:0000259" key="1">
    <source>
        <dbReference type="Pfam" id="PF26450"/>
    </source>
</evidence>
<dbReference type="EMBL" id="FZOF01000021">
    <property type="protein sequence ID" value="SNT34744.1"/>
    <property type="molecule type" value="Genomic_DNA"/>
</dbReference>
<dbReference type="Proteomes" id="UP000198280">
    <property type="component" value="Unassembled WGS sequence"/>
</dbReference>
<reference evidence="2 3" key="1">
    <citation type="submission" date="2017-06" db="EMBL/GenBank/DDBJ databases">
        <authorList>
            <person name="Kim H.J."/>
            <person name="Triplett B.A."/>
        </authorList>
    </citation>
    <scope>NUCLEOTIDE SEQUENCE [LARGE SCALE GENOMIC DNA]</scope>
    <source>
        <strain evidence="2 3">CGMCC 4.1858</strain>
    </source>
</reference>
<keyword evidence="3" id="KW-1185">Reference proteome</keyword>
<evidence type="ECO:0000313" key="3">
    <source>
        <dbReference type="Proteomes" id="UP000198280"/>
    </source>
</evidence>
<dbReference type="RefSeq" id="WP_143681684.1">
    <property type="nucleotide sequence ID" value="NZ_FZOF01000021.1"/>
</dbReference>
<dbReference type="InterPro" id="IPR058442">
    <property type="entry name" value="DUF8129"/>
</dbReference>
<feature type="domain" description="DUF8129" evidence="1">
    <location>
        <begin position="42"/>
        <end position="70"/>
    </location>
</feature>
<accession>A0A239LYM7</accession>
<organism evidence="2 3">
    <name type="scientific">Actinacidiphila glaucinigra</name>
    <dbReference type="NCBI Taxonomy" id="235986"/>
    <lineage>
        <taxon>Bacteria</taxon>
        <taxon>Bacillati</taxon>
        <taxon>Actinomycetota</taxon>
        <taxon>Actinomycetes</taxon>
        <taxon>Kitasatosporales</taxon>
        <taxon>Streptomycetaceae</taxon>
        <taxon>Actinacidiphila</taxon>
    </lineage>
</organism>
<dbReference type="OrthoDB" id="5187212at2"/>
<protein>
    <recommendedName>
        <fullName evidence="1">DUF8129 domain-containing protein</fullName>
    </recommendedName>
</protein>
<dbReference type="Pfam" id="PF26450">
    <property type="entry name" value="DUF8129"/>
    <property type="match status" value="1"/>
</dbReference>
<name>A0A239LYM7_9ACTN</name>
<proteinExistence type="predicted"/>
<sequence>MDLPDDITPAPTTQELPIAGYKHLPRIEVEGHVGELGKEEATAVLRYERGHRDRTPIIQLLTSRLRQLRSGEGQSS</sequence>